<evidence type="ECO:0000256" key="2">
    <source>
        <dbReference type="ARBA" id="ARBA00023125"/>
    </source>
</evidence>
<protein>
    <submittedName>
        <fullName evidence="6">TetR family transcriptional regulator</fullName>
    </submittedName>
</protein>
<comment type="caution">
    <text evidence="6">The sequence shown here is derived from an EMBL/GenBank/DDBJ whole genome shotgun (WGS) entry which is preliminary data.</text>
</comment>
<keyword evidence="7" id="KW-1185">Reference proteome</keyword>
<evidence type="ECO:0000313" key="7">
    <source>
        <dbReference type="Proteomes" id="UP000621454"/>
    </source>
</evidence>
<dbReference type="SUPFAM" id="SSF48498">
    <property type="entry name" value="Tetracyclin repressor-like, C-terminal domain"/>
    <property type="match status" value="1"/>
</dbReference>
<name>A0A916WNI4_9ACTN</name>
<dbReference type="Gene3D" id="1.10.357.10">
    <property type="entry name" value="Tetracycline Repressor, domain 2"/>
    <property type="match status" value="1"/>
</dbReference>
<dbReference type="InterPro" id="IPR050109">
    <property type="entry name" value="HTH-type_TetR-like_transc_reg"/>
</dbReference>
<keyword evidence="3" id="KW-0804">Transcription</keyword>
<dbReference type="GO" id="GO:0000976">
    <property type="term" value="F:transcription cis-regulatory region binding"/>
    <property type="evidence" value="ECO:0007669"/>
    <property type="project" value="TreeGrafter"/>
</dbReference>
<dbReference type="InterPro" id="IPR009057">
    <property type="entry name" value="Homeodomain-like_sf"/>
</dbReference>
<dbReference type="PROSITE" id="PS50977">
    <property type="entry name" value="HTH_TETR_2"/>
    <property type="match status" value="1"/>
</dbReference>
<keyword evidence="1" id="KW-0805">Transcription regulation</keyword>
<feature type="domain" description="HTH tetR-type" evidence="5">
    <location>
        <begin position="16"/>
        <end position="76"/>
    </location>
</feature>
<feature type="DNA-binding region" description="H-T-H motif" evidence="4">
    <location>
        <begin position="39"/>
        <end position="58"/>
    </location>
</feature>
<evidence type="ECO:0000256" key="4">
    <source>
        <dbReference type="PROSITE-ProRule" id="PRU00335"/>
    </source>
</evidence>
<proteinExistence type="predicted"/>
<dbReference type="GO" id="GO:0003700">
    <property type="term" value="F:DNA-binding transcription factor activity"/>
    <property type="evidence" value="ECO:0007669"/>
    <property type="project" value="TreeGrafter"/>
</dbReference>
<dbReference type="SUPFAM" id="SSF46689">
    <property type="entry name" value="Homeodomain-like"/>
    <property type="match status" value="1"/>
</dbReference>
<evidence type="ECO:0000256" key="3">
    <source>
        <dbReference type="ARBA" id="ARBA00023163"/>
    </source>
</evidence>
<reference evidence="6" key="1">
    <citation type="journal article" date="2014" name="Int. J. Syst. Evol. Microbiol.">
        <title>Complete genome sequence of Corynebacterium casei LMG S-19264T (=DSM 44701T), isolated from a smear-ripened cheese.</title>
        <authorList>
            <consortium name="US DOE Joint Genome Institute (JGI-PGF)"/>
            <person name="Walter F."/>
            <person name="Albersmeier A."/>
            <person name="Kalinowski J."/>
            <person name="Ruckert C."/>
        </authorList>
    </citation>
    <scope>NUCLEOTIDE SEQUENCE</scope>
    <source>
        <strain evidence="6">CGMCC 1.12827</strain>
    </source>
</reference>
<evidence type="ECO:0000256" key="1">
    <source>
        <dbReference type="ARBA" id="ARBA00023015"/>
    </source>
</evidence>
<evidence type="ECO:0000313" key="6">
    <source>
        <dbReference type="EMBL" id="GGB19390.1"/>
    </source>
</evidence>
<dbReference type="Pfam" id="PF00440">
    <property type="entry name" value="TetR_N"/>
    <property type="match status" value="1"/>
</dbReference>
<dbReference type="PANTHER" id="PTHR30055">
    <property type="entry name" value="HTH-TYPE TRANSCRIPTIONAL REGULATOR RUTR"/>
    <property type="match status" value="1"/>
</dbReference>
<dbReference type="AlphaFoldDB" id="A0A916WNI4"/>
<gene>
    <name evidence="6" type="ORF">GCM10011489_04350</name>
</gene>
<dbReference type="EMBL" id="BMGC01000002">
    <property type="protein sequence ID" value="GGB19390.1"/>
    <property type="molecule type" value="Genomic_DNA"/>
</dbReference>
<organism evidence="6 7">
    <name type="scientific">Gordonia jinhuaensis</name>
    <dbReference type="NCBI Taxonomy" id="1517702"/>
    <lineage>
        <taxon>Bacteria</taxon>
        <taxon>Bacillati</taxon>
        <taxon>Actinomycetota</taxon>
        <taxon>Actinomycetes</taxon>
        <taxon>Mycobacteriales</taxon>
        <taxon>Gordoniaceae</taxon>
        <taxon>Gordonia</taxon>
    </lineage>
</organism>
<dbReference type="PANTHER" id="PTHR30055:SF243">
    <property type="entry name" value="HTH-TYPE TRANSCRIPTIONAL REGULATOR RV1816"/>
    <property type="match status" value="1"/>
</dbReference>
<dbReference type="Proteomes" id="UP000621454">
    <property type="component" value="Unassembled WGS sequence"/>
</dbReference>
<evidence type="ECO:0000259" key="5">
    <source>
        <dbReference type="PROSITE" id="PS50977"/>
    </source>
</evidence>
<dbReference type="Pfam" id="PF13305">
    <property type="entry name" value="TetR_C_33"/>
    <property type="match status" value="1"/>
</dbReference>
<dbReference type="RefSeq" id="WP_188584935.1">
    <property type="nucleotide sequence ID" value="NZ_BMGC01000002.1"/>
</dbReference>
<sequence length="233" mass="24620">MVTSDRRGTTRAQTRENTERLILESARRHLATDGPAGLSLRAIARDIGVVSSAVYRYVANRDELLTKLLVEGYTDLADEVAAAIGRVGDGSARERLQAAANAMRAWGAADPSRWALLYGSPVPGYSAPAEQTGDPGTRVIAMILGEIAAAEAAGALHIDAADTDDLHSEFGAIRTEFDADLSDSALLVAMSLWATVIGAISLEVFGQYGADTFDDPATLFDAQIARLLASVID</sequence>
<dbReference type="InterPro" id="IPR025996">
    <property type="entry name" value="MT1864/Rv1816-like_C"/>
</dbReference>
<keyword evidence="2 4" id="KW-0238">DNA-binding</keyword>
<reference evidence="6" key="2">
    <citation type="submission" date="2020-09" db="EMBL/GenBank/DDBJ databases">
        <authorList>
            <person name="Sun Q."/>
            <person name="Zhou Y."/>
        </authorList>
    </citation>
    <scope>NUCLEOTIDE SEQUENCE</scope>
    <source>
        <strain evidence="6">CGMCC 1.12827</strain>
    </source>
</reference>
<dbReference type="InterPro" id="IPR036271">
    <property type="entry name" value="Tet_transcr_reg_TetR-rel_C_sf"/>
</dbReference>
<dbReference type="InterPro" id="IPR001647">
    <property type="entry name" value="HTH_TetR"/>
</dbReference>
<accession>A0A916WNI4</accession>